<feature type="domain" description="Cathepsin propeptide inhibitor" evidence="5">
    <location>
        <begin position="25"/>
        <end position="82"/>
    </location>
</feature>
<accession>C5L283</accession>
<dbReference type="SMART" id="SM00645">
    <property type="entry name" value="Pept_C1"/>
    <property type="match status" value="1"/>
</dbReference>
<dbReference type="InterPro" id="IPR013128">
    <property type="entry name" value="Peptidase_C1A"/>
</dbReference>
<feature type="non-terminal residue" evidence="6">
    <location>
        <position position="231"/>
    </location>
</feature>
<dbReference type="EMBL" id="GG678569">
    <property type="protein sequence ID" value="EER09160.1"/>
    <property type="molecule type" value="Genomic_DNA"/>
</dbReference>
<dbReference type="Proteomes" id="UP000007800">
    <property type="component" value="Unassembled WGS sequence"/>
</dbReference>
<comment type="similarity">
    <text evidence="1">Belongs to the peptidase C1 family.</text>
</comment>
<protein>
    <submittedName>
        <fullName evidence="6">Cryptopain, putative</fullName>
    </submittedName>
</protein>
<dbReference type="PANTHER" id="PTHR12411">
    <property type="entry name" value="CYSTEINE PROTEASE FAMILY C1-RELATED"/>
    <property type="match status" value="1"/>
</dbReference>
<dbReference type="Gene3D" id="3.90.70.10">
    <property type="entry name" value="Cysteine proteinases"/>
    <property type="match status" value="1"/>
</dbReference>
<evidence type="ECO:0000313" key="6">
    <source>
        <dbReference type="EMBL" id="EER09160.1"/>
    </source>
</evidence>
<evidence type="ECO:0000313" key="7">
    <source>
        <dbReference type="Proteomes" id="UP000007800"/>
    </source>
</evidence>
<keyword evidence="7" id="KW-1185">Reference proteome</keyword>
<evidence type="ECO:0000259" key="5">
    <source>
        <dbReference type="SMART" id="SM00848"/>
    </source>
</evidence>
<dbReference type="OrthoDB" id="190265at2759"/>
<feature type="domain" description="Peptidase C1A papain C-terminal" evidence="4">
    <location>
        <begin position="115"/>
        <end position="231"/>
    </location>
</feature>
<feature type="chain" id="PRO_5018522487" evidence="3">
    <location>
        <begin position="17"/>
        <end position="231"/>
    </location>
</feature>
<reference evidence="6 7" key="1">
    <citation type="submission" date="2008-07" db="EMBL/GenBank/DDBJ databases">
        <authorList>
            <person name="El-Sayed N."/>
            <person name="Caler E."/>
            <person name="Inman J."/>
            <person name="Amedeo P."/>
            <person name="Hass B."/>
            <person name="Wortman J."/>
        </authorList>
    </citation>
    <scope>NUCLEOTIDE SEQUENCE [LARGE SCALE GENOMIC DNA]</scope>
    <source>
        <strain evidence="7">ATCC 50983 / TXsc</strain>
    </source>
</reference>
<dbReference type="InParanoid" id="C5L283"/>
<keyword evidence="2" id="KW-0865">Zymogen</keyword>
<evidence type="ECO:0000256" key="3">
    <source>
        <dbReference type="SAM" id="SignalP"/>
    </source>
</evidence>
<gene>
    <name evidence="6" type="ORF">Pmar_PMAR001466</name>
</gene>
<keyword evidence="3" id="KW-0732">Signal</keyword>
<proteinExistence type="inferred from homology"/>
<feature type="signal peptide" evidence="3">
    <location>
        <begin position="1"/>
        <end position="16"/>
    </location>
</feature>
<organism evidence="7">
    <name type="scientific">Perkinsus marinus (strain ATCC 50983 / TXsc)</name>
    <dbReference type="NCBI Taxonomy" id="423536"/>
    <lineage>
        <taxon>Eukaryota</taxon>
        <taxon>Sar</taxon>
        <taxon>Alveolata</taxon>
        <taxon>Perkinsozoa</taxon>
        <taxon>Perkinsea</taxon>
        <taxon>Perkinsida</taxon>
        <taxon>Perkinsidae</taxon>
        <taxon>Perkinsus</taxon>
    </lineage>
</organism>
<dbReference type="Pfam" id="PF08246">
    <property type="entry name" value="Inhibitor_I29"/>
    <property type="match status" value="1"/>
</dbReference>
<dbReference type="SUPFAM" id="SSF54001">
    <property type="entry name" value="Cysteine proteinases"/>
    <property type="match status" value="1"/>
</dbReference>
<dbReference type="SMART" id="SM00848">
    <property type="entry name" value="Inhibitor_I29"/>
    <property type="match status" value="1"/>
</dbReference>
<dbReference type="GeneID" id="9065332"/>
<dbReference type="GO" id="GO:0008234">
    <property type="term" value="F:cysteine-type peptidase activity"/>
    <property type="evidence" value="ECO:0007669"/>
    <property type="project" value="InterPro"/>
</dbReference>
<name>C5L283_PERM5</name>
<dbReference type="RefSeq" id="XP_002777344.1">
    <property type="nucleotide sequence ID" value="XM_002777298.1"/>
</dbReference>
<dbReference type="AlphaFoldDB" id="C5L283"/>
<evidence type="ECO:0000256" key="1">
    <source>
        <dbReference type="ARBA" id="ARBA00008455"/>
    </source>
</evidence>
<dbReference type="Pfam" id="PF00112">
    <property type="entry name" value="Peptidase_C1"/>
    <property type="match status" value="1"/>
</dbReference>
<sequence length="231" mass="25961">MFLIVVTLQLIAVGHGAYVEMEEAFQEFVRTYHKKYDTDEQYQVAKDAFENTIKEIEAMRANSNVTHEVGLSEFADLPREVFNSIVKCAFTRQQQTPNIRAIPTVPQDPLDVGDYPPSVDWEASGALAPVRRQSIKGKRCGSCYAITAAVVMESRFKIELAQPRVVPFSVQQLVDCSRPYGNIGCLGGLSRDSYAYSKAEGIVKESSYPYVFEENSCKRNVVKNPEDQCIR</sequence>
<dbReference type="InterPro" id="IPR038765">
    <property type="entry name" value="Papain-like_cys_pep_sf"/>
</dbReference>
<evidence type="ECO:0000256" key="2">
    <source>
        <dbReference type="ARBA" id="ARBA00023145"/>
    </source>
</evidence>
<dbReference type="InterPro" id="IPR000668">
    <property type="entry name" value="Peptidase_C1A_C"/>
</dbReference>
<dbReference type="InterPro" id="IPR013201">
    <property type="entry name" value="Prot_inhib_I29"/>
</dbReference>
<dbReference type="GO" id="GO:0006508">
    <property type="term" value="P:proteolysis"/>
    <property type="evidence" value="ECO:0007669"/>
    <property type="project" value="InterPro"/>
</dbReference>
<evidence type="ECO:0000259" key="4">
    <source>
        <dbReference type="SMART" id="SM00645"/>
    </source>
</evidence>